<dbReference type="Pfam" id="PF04828">
    <property type="entry name" value="GFA"/>
    <property type="match status" value="1"/>
</dbReference>
<protein>
    <submittedName>
        <fullName evidence="6">Uncharacterized conserved protein</fullName>
    </submittedName>
</protein>
<organism evidence="6 7">
    <name type="scientific">Tranquillimonas alkanivorans</name>
    <dbReference type="NCBI Taxonomy" id="441119"/>
    <lineage>
        <taxon>Bacteria</taxon>
        <taxon>Pseudomonadati</taxon>
        <taxon>Pseudomonadota</taxon>
        <taxon>Alphaproteobacteria</taxon>
        <taxon>Rhodobacterales</taxon>
        <taxon>Roseobacteraceae</taxon>
        <taxon>Tranquillimonas</taxon>
    </lineage>
</organism>
<keyword evidence="4" id="KW-0456">Lyase</keyword>
<dbReference type="GO" id="GO:0046872">
    <property type="term" value="F:metal ion binding"/>
    <property type="evidence" value="ECO:0007669"/>
    <property type="project" value="UniProtKB-KW"/>
</dbReference>
<evidence type="ECO:0000256" key="1">
    <source>
        <dbReference type="ARBA" id="ARBA00005495"/>
    </source>
</evidence>
<dbReference type="AlphaFoldDB" id="A0A1I5R6U2"/>
<dbReference type="STRING" id="441119.SAMN04488047_10821"/>
<gene>
    <name evidence="6" type="ORF">SAMN04488047_10821</name>
</gene>
<feature type="domain" description="CENP-V/GFA" evidence="5">
    <location>
        <begin position="20"/>
        <end position="147"/>
    </location>
</feature>
<dbReference type="InterPro" id="IPR006913">
    <property type="entry name" value="CENP-V/GFA"/>
</dbReference>
<dbReference type="PANTHER" id="PTHR33337:SF44">
    <property type="entry name" value="DUF636 DOMAIN PROTEIN (AFU_ORTHOLOGUE AFUA_1G09754)"/>
    <property type="match status" value="1"/>
</dbReference>
<dbReference type="PROSITE" id="PS51891">
    <property type="entry name" value="CENP_V_GFA"/>
    <property type="match status" value="1"/>
</dbReference>
<keyword evidence="7" id="KW-1185">Reference proteome</keyword>
<dbReference type="GO" id="GO:0016846">
    <property type="term" value="F:carbon-sulfur lyase activity"/>
    <property type="evidence" value="ECO:0007669"/>
    <property type="project" value="InterPro"/>
</dbReference>
<evidence type="ECO:0000313" key="7">
    <source>
        <dbReference type="Proteomes" id="UP000199356"/>
    </source>
</evidence>
<proteinExistence type="inferred from homology"/>
<comment type="similarity">
    <text evidence="1">Belongs to the Gfa family.</text>
</comment>
<keyword evidence="2" id="KW-0479">Metal-binding</keyword>
<sequence>MRAGCGNAGQRGGDAVAMKLEGSCRCGAVSFTVESHAPVPYQCCYCSICRKQQGGGGYAINISGIARTLKIEGQEALGVYRAEIEADDGHCETSTGERNFCARCGSGLWLFDPFWPELVHPFASAIDTDLPRPPEHVHLMLDFKPYWVEVQAGENDQFFDRYPEESLEDWHRARGLWVE</sequence>
<reference evidence="6 7" key="1">
    <citation type="submission" date="2016-10" db="EMBL/GenBank/DDBJ databases">
        <authorList>
            <person name="de Groot N.N."/>
        </authorList>
    </citation>
    <scope>NUCLEOTIDE SEQUENCE [LARGE SCALE GENOMIC DNA]</scope>
    <source>
        <strain evidence="6 7">DSM 19547</strain>
    </source>
</reference>
<dbReference type="Gene3D" id="2.170.150.70">
    <property type="match status" value="1"/>
</dbReference>
<dbReference type="PANTHER" id="PTHR33337">
    <property type="entry name" value="GFA DOMAIN-CONTAINING PROTEIN"/>
    <property type="match status" value="1"/>
</dbReference>
<dbReference type="EMBL" id="FOXA01000008">
    <property type="protein sequence ID" value="SFP54185.1"/>
    <property type="molecule type" value="Genomic_DNA"/>
</dbReference>
<keyword evidence="3" id="KW-0862">Zinc</keyword>
<evidence type="ECO:0000256" key="2">
    <source>
        <dbReference type="ARBA" id="ARBA00022723"/>
    </source>
</evidence>
<accession>A0A1I5R6U2</accession>
<dbReference type="InterPro" id="IPR011057">
    <property type="entry name" value="Mss4-like_sf"/>
</dbReference>
<evidence type="ECO:0000256" key="3">
    <source>
        <dbReference type="ARBA" id="ARBA00022833"/>
    </source>
</evidence>
<dbReference type="Proteomes" id="UP000199356">
    <property type="component" value="Unassembled WGS sequence"/>
</dbReference>
<evidence type="ECO:0000256" key="4">
    <source>
        <dbReference type="ARBA" id="ARBA00023239"/>
    </source>
</evidence>
<evidence type="ECO:0000259" key="5">
    <source>
        <dbReference type="PROSITE" id="PS51891"/>
    </source>
</evidence>
<evidence type="ECO:0000313" key="6">
    <source>
        <dbReference type="EMBL" id="SFP54185.1"/>
    </source>
</evidence>
<dbReference type="SUPFAM" id="SSF51316">
    <property type="entry name" value="Mss4-like"/>
    <property type="match status" value="1"/>
</dbReference>
<name>A0A1I5R6U2_9RHOB</name>